<dbReference type="Pfam" id="PF13538">
    <property type="entry name" value="UvrD_C_2"/>
    <property type="match status" value="1"/>
</dbReference>
<dbReference type="NCBIfam" id="TIGR01447">
    <property type="entry name" value="recD"/>
    <property type="match status" value="1"/>
</dbReference>
<keyword evidence="3" id="KW-0269">Exonuclease</keyword>
<protein>
    <recommendedName>
        <fullName evidence="3">RecBCD enzyme subunit RecD</fullName>
        <ecNumber evidence="3">5.6.2.3</ecNumber>
    </recommendedName>
    <alternativeName>
        <fullName evidence="3">DNA 5'-3' helicase subunit RecD</fullName>
    </alternativeName>
    <alternativeName>
        <fullName evidence="3">Exonuclease V subunit RecD</fullName>
        <shortName evidence="3">ExoV subunit RecD</shortName>
    </alternativeName>
    <alternativeName>
        <fullName evidence="3">Helicase/nuclease RecBCD subunit RecD</fullName>
    </alternativeName>
</protein>
<comment type="function">
    <text evidence="3">A helicase/nuclease that prepares dsDNA breaks (DSB) for recombinational DNA repair. Binds to DSBs and unwinds DNA via a highly rapid and processive ATP-dependent bidirectional helicase activity. Unwinds dsDNA until it encounters a Chi (crossover hotspot instigator) sequence from the 3' direction. Cuts ssDNA a few nucleotides 3' to the Chi site. The properties and activities of the enzyme are changed at Chi. The Chi-altered holoenzyme produces a long 3'-ssDNA overhang and facilitates RecA-binding to the ssDNA for homologous DNA recombination and repair. Holoenzyme degrades any linearized DNA that is unable to undergo homologous recombination. In the holoenzyme this subunit has ssDNA-dependent ATPase and 5'-3' helicase activity. When added to pre-assembled RecBC greatly stimulates nuclease activity and augments holoenzyme processivity. Negatively regulates the RecA-loading ability of RecBCD.</text>
</comment>
<keyword evidence="3" id="KW-0540">Nuclease</keyword>
<keyword evidence="3" id="KW-0378">Hydrolase</keyword>
<comment type="subunit">
    <text evidence="3">Heterotrimer of RecB, RecC and RecD. All subunits contribute to DNA-binding.</text>
</comment>
<feature type="domain" description="UvrD-like helicase C-terminal" evidence="4">
    <location>
        <begin position="498"/>
        <end position="543"/>
    </location>
</feature>
<dbReference type="InterPro" id="IPR006344">
    <property type="entry name" value="RecD"/>
</dbReference>
<dbReference type="AlphaFoldDB" id="A0A4S3KHM9"/>
<evidence type="ECO:0000259" key="4">
    <source>
        <dbReference type="Pfam" id="PF13538"/>
    </source>
</evidence>
<evidence type="ECO:0000313" key="6">
    <source>
        <dbReference type="Proteomes" id="UP000307749"/>
    </source>
</evidence>
<keyword evidence="1" id="KW-0547">Nucleotide-binding</keyword>
<dbReference type="RefSeq" id="WP_081127233.1">
    <property type="nucleotide sequence ID" value="NZ_LDOS01000002.1"/>
</dbReference>
<dbReference type="GO" id="GO:0016887">
    <property type="term" value="F:ATP hydrolysis activity"/>
    <property type="evidence" value="ECO:0007669"/>
    <property type="project" value="RHEA"/>
</dbReference>
<keyword evidence="6" id="KW-1185">Reference proteome</keyword>
<evidence type="ECO:0000313" key="5">
    <source>
        <dbReference type="EMBL" id="THD08215.1"/>
    </source>
</evidence>
<dbReference type="EC" id="5.6.2.3" evidence="3"/>
<dbReference type="GO" id="GO:0005524">
    <property type="term" value="F:ATP binding"/>
    <property type="evidence" value="ECO:0007669"/>
    <property type="project" value="UniProtKB-KW"/>
</dbReference>
<dbReference type="GO" id="GO:0008854">
    <property type="term" value="F:exodeoxyribonuclease V activity"/>
    <property type="evidence" value="ECO:0007669"/>
    <property type="project" value="InterPro"/>
</dbReference>
<dbReference type="GO" id="GO:0043139">
    <property type="term" value="F:5'-3' DNA helicase activity"/>
    <property type="evidence" value="ECO:0007669"/>
    <property type="project" value="UniProtKB-UniRule"/>
</dbReference>
<keyword evidence="3" id="KW-0347">Helicase</keyword>
<reference evidence="5 6" key="1">
    <citation type="submission" date="2017-02" db="EMBL/GenBank/DDBJ databases">
        <title>Whole genome sequencing of Metallibacterium scheffleri DSM 24874 (T).</title>
        <authorList>
            <person name="Kumar S."/>
            <person name="Patil P."/>
            <person name="Patil P.B."/>
        </authorList>
    </citation>
    <scope>NUCLEOTIDE SEQUENCE [LARGE SCALE GENOMIC DNA]</scope>
    <source>
        <strain evidence="5 6">DSM 24874</strain>
    </source>
</reference>
<dbReference type="Pfam" id="PF13604">
    <property type="entry name" value="AAA_30"/>
    <property type="match status" value="1"/>
</dbReference>
<dbReference type="SUPFAM" id="SSF52540">
    <property type="entry name" value="P-loop containing nucleoside triphosphate hydrolases"/>
    <property type="match status" value="2"/>
</dbReference>
<organism evidence="5 6">
    <name type="scientific">Metallibacterium scheffleri</name>
    <dbReference type="NCBI Taxonomy" id="993689"/>
    <lineage>
        <taxon>Bacteria</taxon>
        <taxon>Pseudomonadati</taxon>
        <taxon>Pseudomonadota</taxon>
        <taxon>Gammaproteobacteria</taxon>
        <taxon>Lysobacterales</taxon>
        <taxon>Rhodanobacteraceae</taxon>
        <taxon>Metallibacterium</taxon>
    </lineage>
</organism>
<dbReference type="GO" id="GO:0017116">
    <property type="term" value="F:single-stranded DNA helicase activity"/>
    <property type="evidence" value="ECO:0007669"/>
    <property type="project" value="TreeGrafter"/>
</dbReference>
<comment type="caution">
    <text evidence="5">The sequence shown here is derived from an EMBL/GenBank/DDBJ whole genome shotgun (WGS) entry which is preliminary data.</text>
</comment>
<dbReference type="HAMAP" id="MF_01487">
    <property type="entry name" value="RecD"/>
    <property type="match status" value="1"/>
</dbReference>
<comment type="similarity">
    <text evidence="3">Belongs to the RecD family.</text>
</comment>
<dbReference type="PANTHER" id="PTHR43788:SF6">
    <property type="entry name" value="DNA HELICASE B"/>
    <property type="match status" value="1"/>
</dbReference>
<dbReference type="EMBL" id="MWQO01000051">
    <property type="protein sequence ID" value="THD08215.1"/>
    <property type="molecule type" value="Genomic_DNA"/>
</dbReference>
<dbReference type="PANTHER" id="PTHR43788">
    <property type="entry name" value="DNA2/NAM7 HELICASE FAMILY MEMBER"/>
    <property type="match status" value="1"/>
</dbReference>
<keyword evidence="3" id="KW-0227">DNA damage</keyword>
<keyword evidence="3" id="KW-0238">DNA-binding</keyword>
<dbReference type="Proteomes" id="UP000307749">
    <property type="component" value="Unassembled WGS sequence"/>
</dbReference>
<keyword evidence="3" id="KW-0234">DNA repair</keyword>
<dbReference type="CDD" id="cd17933">
    <property type="entry name" value="DEXSc_RecD-like"/>
    <property type="match status" value="1"/>
</dbReference>
<dbReference type="STRING" id="993689.GCA_002077135_01943"/>
<dbReference type="Gene3D" id="3.40.50.300">
    <property type="entry name" value="P-loop containing nucleotide triphosphate hydrolases"/>
    <property type="match status" value="3"/>
</dbReference>
<evidence type="ECO:0000256" key="2">
    <source>
        <dbReference type="ARBA" id="ARBA00022840"/>
    </source>
</evidence>
<dbReference type="GO" id="GO:0003677">
    <property type="term" value="F:DNA binding"/>
    <property type="evidence" value="ECO:0007669"/>
    <property type="project" value="UniProtKB-UniRule"/>
</dbReference>
<comment type="miscellaneous">
    <text evidence="3">In the RecBCD complex, RecB has a slow 3'-5' helicase, an exonuclease activity and loads RecA onto ssDNA, RecD has a fast 5'-3' helicase activity, while RecC stimulates the ATPase and processivity of the RecB helicase and contributes to recognition of the Chi site.</text>
</comment>
<dbReference type="GO" id="GO:0009338">
    <property type="term" value="C:exodeoxyribonuclease V complex"/>
    <property type="evidence" value="ECO:0007669"/>
    <property type="project" value="InterPro"/>
</dbReference>
<dbReference type="InterPro" id="IPR027785">
    <property type="entry name" value="UvrD-like_helicase_C"/>
</dbReference>
<dbReference type="OrthoDB" id="9803432at2"/>
<keyword evidence="3" id="KW-0413">Isomerase</keyword>
<comment type="caution">
    <text evidence="3">Lacks conserved residue(s) required for the propagation of feature annotation.</text>
</comment>
<accession>A0A4S3KHM9</accession>
<evidence type="ECO:0000256" key="3">
    <source>
        <dbReference type="HAMAP-Rule" id="MF_01487"/>
    </source>
</evidence>
<dbReference type="CDD" id="cd18809">
    <property type="entry name" value="SF1_C_RecD"/>
    <property type="match status" value="1"/>
</dbReference>
<keyword evidence="2" id="KW-0067">ATP-binding</keyword>
<dbReference type="InterPro" id="IPR027417">
    <property type="entry name" value="P-loop_NTPase"/>
</dbReference>
<evidence type="ECO:0000256" key="1">
    <source>
        <dbReference type="ARBA" id="ARBA00022741"/>
    </source>
</evidence>
<proteinExistence type="inferred from homology"/>
<name>A0A4S3KHM9_9GAMM</name>
<comment type="catalytic activity">
    <reaction evidence="3">
        <text>ATP + H2O = ADP + phosphate + H(+)</text>
        <dbReference type="Rhea" id="RHEA:13065"/>
        <dbReference type="ChEBI" id="CHEBI:15377"/>
        <dbReference type="ChEBI" id="CHEBI:15378"/>
        <dbReference type="ChEBI" id="CHEBI:30616"/>
        <dbReference type="ChEBI" id="CHEBI:43474"/>
        <dbReference type="ChEBI" id="CHEBI:456216"/>
        <dbReference type="EC" id="5.6.2.3"/>
    </reaction>
</comment>
<dbReference type="InterPro" id="IPR050534">
    <property type="entry name" value="Coronavir_polyprotein_1ab"/>
</dbReference>
<sequence>MNPAADALAPELALHAWVLRHTGDALLARAAASAARAERAGHACAWLGEEGFDAAQLVALCAAPWVSAGVADAPFVLDAAGRFYLRRNAAAELAVAAALQARATTPLRAVQGQDALLQALLPGAASAEQRSALAAAFGRRLFVLSGAPGTGKTTSLLALLLGLLRLHRDCGWPEVPRIALAAPTGKAAARLQQALRGGMQNLRARLHGDAEWQALLPHLPALQAGTLQRLLGARLQRRGAALAADIVAVDEASMVDLGLMHALLQALRPDSLLILLGDPDQLASVEAGSVLADIIAAATPDSALAGCIGRLTRSHRAQAGLLPLLAATRAGDAQTLLDAAATVSATASAPVATALFLRRAPRDASDLRAALHAWLRRHADVYLRLLQPDITPAAALQLLARVQLLCALRSGPFGQIAVNRAVEAWQRQQQALAAGFWYPGRVVMITRNDADTGLANGDVGVALRGRDGLEVWFDAQDADGLPAPRALPPHYLPEHEPASAITIHKSQGSEYDHVAVLLPPDADSPILSRELVYTALSRARHGVELWSGEEALRAALARPVRRAGGLRERLQGC</sequence>
<gene>
    <name evidence="3" type="primary">recD</name>
    <name evidence="5" type="ORF">B1806_13495</name>
</gene>
<dbReference type="GO" id="GO:0000724">
    <property type="term" value="P:double-strand break repair via homologous recombination"/>
    <property type="evidence" value="ECO:0007669"/>
    <property type="project" value="UniProtKB-UniRule"/>
</dbReference>